<feature type="transmembrane region" description="Helical" evidence="1">
    <location>
        <begin position="76"/>
        <end position="98"/>
    </location>
</feature>
<feature type="domain" description="CAAX prenyl protease 2/Lysostaphin resistance protein A-like" evidence="2">
    <location>
        <begin position="394"/>
        <end position="503"/>
    </location>
</feature>
<organism evidence="3 4">
    <name type="scientific">Rossellomorea oryzaecorticis</name>
    <dbReference type="NCBI Taxonomy" id="1396505"/>
    <lineage>
        <taxon>Bacteria</taxon>
        <taxon>Bacillati</taxon>
        <taxon>Bacillota</taxon>
        <taxon>Bacilli</taxon>
        <taxon>Bacillales</taxon>
        <taxon>Bacillaceae</taxon>
        <taxon>Rossellomorea</taxon>
    </lineage>
</organism>
<dbReference type="GO" id="GO:0016787">
    <property type="term" value="F:hydrolase activity"/>
    <property type="evidence" value="ECO:0007669"/>
    <property type="project" value="UniProtKB-KW"/>
</dbReference>
<keyword evidence="3" id="KW-0378">Hydrolase</keyword>
<dbReference type="EMBL" id="JBBYAF010000053">
    <property type="protein sequence ID" value="MEL3974419.1"/>
    <property type="molecule type" value="Genomic_DNA"/>
</dbReference>
<keyword evidence="4" id="KW-1185">Reference proteome</keyword>
<feature type="transmembrane region" description="Helical" evidence="1">
    <location>
        <begin position="272"/>
        <end position="292"/>
    </location>
</feature>
<evidence type="ECO:0000313" key="3">
    <source>
        <dbReference type="EMBL" id="MEL3974419.1"/>
    </source>
</evidence>
<feature type="transmembrane region" description="Helical" evidence="1">
    <location>
        <begin position="438"/>
        <end position="459"/>
    </location>
</feature>
<reference evidence="3 4" key="1">
    <citation type="submission" date="2024-04" db="EMBL/GenBank/DDBJ databases">
        <title>Bacillus oryzaecorticis sp. nov., a moderately halophilic bacterium isolated from rice husks.</title>
        <authorList>
            <person name="Zhu H.-S."/>
        </authorList>
    </citation>
    <scope>NUCLEOTIDE SEQUENCE [LARGE SCALE GENOMIC DNA]</scope>
    <source>
        <strain evidence="3 4">ZC255</strain>
    </source>
</reference>
<feature type="transmembrane region" description="Helical" evidence="1">
    <location>
        <begin position="362"/>
        <end position="380"/>
    </location>
</feature>
<comment type="caution">
    <text evidence="3">The sequence shown here is derived from an EMBL/GenBank/DDBJ whole genome shotgun (WGS) entry which is preliminary data.</text>
</comment>
<evidence type="ECO:0000313" key="4">
    <source>
        <dbReference type="Proteomes" id="UP001389717"/>
    </source>
</evidence>
<keyword evidence="1" id="KW-1133">Transmembrane helix</keyword>
<name>A0ABU9KGY3_9BACI</name>
<evidence type="ECO:0000259" key="2">
    <source>
        <dbReference type="Pfam" id="PF02517"/>
    </source>
</evidence>
<feature type="transmembrane region" description="Helical" evidence="1">
    <location>
        <begin position="6"/>
        <end position="25"/>
    </location>
</feature>
<dbReference type="RefSeq" id="WP_341985958.1">
    <property type="nucleotide sequence ID" value="NZ_JBBYAF010000053.1"/>
</dbReference>
<feature type="transmembrane region" description="Helical" evidence="1">
    <location>
        <begin position="312"/>
        <end position="331"/>
    </location>
</feature>
<sequence>MDTQMIISIIILITLAEAGAVILFVKYRRRDMETNPFVTILKKEWVIFSHALLGWKMKKKEDPKVRSYAYHKGSNYFWLFIALLHEQVIEGIVFHIYLKEVDPLRANILVVLHVYTILYMLGDYNLVRNFPIQLKGNHVLMNIGARRSLRFHIRDVETIQPAKTHYHSHGGMIHEKNVFHVTALPRVLTRIFGMTDELKYEIVFKEPIYARGYFSQKKVVVKALIYMDNPEALISDLKERAEGYEGSEELEEERFTAAAAESKRPALINWKVYFTLLFLNMLGALAIAPYAIARENLHEVMGLSKMSFTLFYMVQVLLEAGILLFIGLWLAKKVKLGAPVIEVFFNKSKPLRSFRMKGIHSALYGILAGVAISMFSLIVSKPLGVDNSSLNEPAWWLGTLGSFGAAVNEESIFRLFLVTLILWLFLKFTNGAVTKPKIWTAIIISSLVFGVMHYSVAAANVEMTIGVILSMLVINGIGGLVFGALFVFMGLEFAIIAHFMADIVLHVVGPRVVE</sequence>
<gene>
    <name evidence="3" type="ORF">AAEO50_19190</name>
</gene>
<keyword evidence="1" id="KW-0812">Transmembrane</keyword>
<evidence type="ECO:0000256" key="1">
    <source>
        <dbReference type="SAM" id="Phobius"/>
    </source>
</evidence>
<feature type="transmembrane region" description="Helical" evidence="1">
    <location>
        <begin position="104"/>
        <end position="122"/>
    </location>
</feature>
<accession>A0ABU9KGY3</accession>
<dbReference type="Pfam" id="PF02517">
    <property type="entry name" value="Rce1-like"/>
    <property type="match status" value="1"/>
</dbReference>
<protein>
    <submittedName>
        <fullName evidence="3">CPBP family intramembrane glutamic endopeptidase</fullName>
        <ecNumber evidence="3">3.4.-.-</ecNumber>
    </submittedName>
</protein>
<dbReference type="EC" id="3.4.-.-" evidence="3"/>
<feature type="transmembrane region" description="Helical" evidence="1">
    <location>
        <begin position="400"/>
        <end position="426"/>
    </location>
</feature>
<dbReference type="InterPro" id="IPR003675">
    <property type="entry name" value="Rce1/LyrA-like_dom"/>
</dbReference>
<dbReference type="Proteomes" id="UP001389717">
    <property type="component" value="Unassembled WGS sequence"/>
</dbReference>
<proteinExistence type="predicted"/>
<feature type="transmembrane region" description="Helical" evidence="1">
    <location>
        <begin position="465"/>
        <end position="491"/>
    </location>
</feature>
<keyword evidence="1" id="KW-0472">Membrane</keyword>